<organism evidence="1 2">
    <name type="scientific">Dermacentor silvarum</name>
    <name type="common">Tick</name>
    <dbReference type="NCBI Taxonomy" id="543639"/>
    <lineage>
        <taxon>Eukaryota</taxon>
        <taxon>Metazoa</taxon>
        <taxon>Ecdysozoa</taxon>
        <taxon>Arthropoda</taxon>
        <taxon>Chelicerata</taxon>
        <taxon>Arachnida</taxon>
        <taxon>Acari</taxon>
        <taxon>Parasitiformes</taxon>
        <taxon>Ixodida</taxon>
        <taxon>Ixodoidea</taxon>
        <taxon>Ixodidae</taxon>
        <taxon>Rhipicephalinae</taxon>
        <taxon>Dermacentor</taxon>
    </lineage>
</organism>
<gene>
    <name evidence="1" type="ORF">HPB49_000971</name>
</gene>
<keyword evidence="2" id="KW-1185">Reference proteome</keyword>
<evidence type="ECO:0000313" key="2">
    <source>
        <dbReference type="Proteomes" id="UP000821865"/>
    </source>
</evidence>
<protein>
    <submittedName>
        <fullName evidence="1">Uncharacterized protein</fullName>
    </submittedName>
</protein>
<dbReference type="Proteomes" id="UP000821865">
    <property type="component" value="Chromosome 5"/>
</dbReference>
<evidence type="ECO:0000313" key="1">
    <source>
        <dbReference type="EMBL" id="KAH7948697.1"/>
    </source>
</evidence>
<accession>A0ACB8CNU7</accession>
<comment type="caution">
    <text evidence="1">The sequence shown here is derived from an EMBL/GenBank/DDBJ whole genome shotgun (WGS) entry which is preliminary data.</text>
</comment>
<name>A0ACB8CNU7_DERSI</name>
<dbReference type="EMBL" id="CM023474">
    <property type="protein sequence ID" value="KAH7948697.1"/>
    <property type="molecule type" value="Genomic_DNA"/>
</dbReference>
<proteinExistence type="predicted"/>
<sequence>MKTVSLYVAWLTCAHAAHAAHAAASLASAGYGSEDACNITLPWTVSRSAYDDVTDSIFGTLMQCPQHLHGCSEELLSCSPATYTATCSCAPNCRAYRDCCWNVAYREPSEAEIPESSCVEVQIGSSWKKFIYAVTGCPPAWPDDDVRGRCEMAETFNDTFYLIPATSMKHVTYKNGFCALCNDDIINATFWNATTTGAVDRVRVALPDVVENQPALHLRPCNEDAPYDNCTQAVPEWVSRRCKTYYAPVENAEDPSGQIYRNVYCAICNGANLSTLTCSPAQHLSNVSVVSRKTNLLPPVAGPPNLAALFKPVLRTSDCYVEHDGHCYIKYAPTFYSARRRSGIDIKVNETTTSSPETPLREPTGHYKVHNYITVVSMSLSICCLIMKVIVFCVYKEARSFSSKCTLCLSVTLLFTQLLFLVTSCQRLPGVACASTAVLIHYGFLCTFLWTTVLSFDIWRSVTAVKLSSMREKTLAAYGMFAWGMPTIVVLGAVAVQVIAPWSIFSPSYGSPTCWIGTFWGLAVYFLIPMATLLLLCMFFYFSAVFYIRTTSTAVCPSRDDSELSGAARSRARQQRNNAALFARLALIMGAAWAIAFLGTFMPYEAIDSIVNALVGLQGAYLFFAFKDYRYLYSSMSTRWKSMPLYSSSHRTSSLDVSSKMSRLSR</sequence>
<reference evidence="1" key="1">
    <citation type="submission" date="2020-05" db="EMBL/GenBank/DDBJ databases">
        <title>Large-scale comparative analyses of tick genomes elucidate their genetic diversity and vector capacities.</title>
        <authorList>
            <person name="Jia N."/>
            <person name="Wang J."/>
            <person name="Shi W."/>
            <person name="Du L."/>
            <person name="Sun Y."/>
            <person name="Zhan W."/>
            <person name="Jiang J."/>
            <person name="Wang Q."/>
            <person name="Zhang B."/>
            <person name="Ji P."/>
            <person name="Sakyi L.B."/>
            <person name="Cui X."/>
            <person name="Yuan T."/>
            <person name="Jiang B."/>
            <person name="Yang W."/>
            <person name="Lam T.T.-Y."/>
            <person name="Chang Q."/>
            <person name="Ding S."/>
            <person name="Wang X."/>
            <person name="Zhu J."/>
            <person name="Ruan X."/>
            <person name="Zhao L."/>
            <person name="Wei J."/>
            <person name="Que T."/>
            <person name="Du C."/>
            <person name="Cheng J."/>
            <person name="Dai P."/>
            <person name="Han X."/>
            <person name="Huang E."/>
            <person name="Gao Y."/>
            <person name="Liu J."/>
            <person name="Shao H."/>
            <person name="Ye R."/>
            <person name="Li L."/>
            <person name="Wei W."/>
            <person name="Wang X."/>
            <person name="Wang C."/>
            <person name="Yang T."/>
            <person name="Huo Q."/>
            <person name="Li W."/>
            <person name="Guo W."/>
            <person name="Chen H."/>
            <person name="Zhou L."/>
            <person name="Ni X."/>
            <person name="Tian J."/>
            <person name="Zhou Y."/>
            <person name="Sheng Y."/>
            <person name="Liu T."/>
            <person name="Pan Y."/>
            <person name="Xia L."/>
            <person name="Li J."/>
            <person name="Zhao F."/>
            <person name="Cao W."/>
        </authorList>
    </citation>
    <scope>NUCLEOTIDE SEQUENCE</scope>
    <source>
        <strain evidence="1">Dsil-2018</strain>
    </source>
</reference>